<gene>
    <name evidence="1" type="ORF">ACAOBT_LOCUS35327</name>
</gene>
<accession>A0A9P0VNI2</accession>
<organism evidence="1 2">
    <name type="scientific">Acanthoscelides obtectus</name>
    <name type="common">Bean weevil</name>
    <name type="synonym">Bruchus obtectus</name>
    <dbReference type="NCBI Taxonomy" id="200917"/>
    <lineage>
        <taxon>Eukaryota</taxon>
        <taxon>Metazoa</taxon>
        <taxon>Ecdysozoa</taxon>
        <taxon>Arthropoda</taxon>
        <taxon>Hexapoda</taxon>
        <taxon>Insecta</taxon>
        <taxon>Pterygota</taxon>
        <taxon>Neoptera</taxon>
        <taxon>Endopterygota</taxon>
        <taxon>Coleoptera</taxon>
        <taxon>Polyphaga</taxon>
        <taxon>Cucujiformia</taxon>
        <taxon>Chrysomeloidea</taxon>
        <taxon>Chrysomelidae</taxon>
        <taxon>Bruchinae</taxon>
        <taxon>Bruchini</taxon>
        <taxon>Acanthoscelides</taxon>
    </lineage>
</organism>
<reference evidence="1" key="1">
    <citation type="submission" date="2022-03" db="EMBL/GenBank/DDBJ databases">
        <authorList>
            <person name="Sayadi A."/>
        </authorList>
    </citation>
    <scope>NUCLEOTIDE SEQUENCE</scope>
</reference>
<keyword evidence="2" id="KW-1185">Reference proteome</keyword>
<dbReference type="Proteomes" id="UP001152888">
    <property type="component" value="Unassembled WGS sequence"/>
</dbReference>
<evidence type="ECO:0000313" key="2">
    <source>
        <dbReference type="Proteomes" id="UP001152888"/>
    </source>
</evidence>
<protein>
    <submittedName>
        <fullName evidence="1">Uncharacterized protein</fullName>
    </submittedName>
</protein>
<proteinExistence type="predicted"/>
<evidence type="ECO:0000313" key="1">
    <source>
        <dbReference type="EMBL" id="CAH2016394.1"/>
    </source>
</evidence>
<name>A0A9P0VNI2_ACAOB</name>
<dbReference type="OrthoDB" id="447173at2759"/>
<sequence>MVWEKTLAESVQDVKDDFMMAVKKAIIDFVLQDPSFVRTSAEIDNAFKQEMKQTGTSFRANFASAKVKIARNLHIEFKYMANKHIEKCKATFMDQYFYQVTDVFLQGNKKGKLPDPSKMRKVVSFYNAVAAIMTHHLQMLCMKSLYDYVKYITDVKVSSSIAILY</sequence>
<comment type="caution">
    <text evidence="1">The sequence shown here is derived from an EMBL/GenBank/DDBJ whole genome shotgun (WGS) entry which is preliminary data.</text>
</comment>
<dbReference type="AlphaFoldDB" id="A0A9P0VNI2"/>
<dbReference type="EMBL" id="CAKOFQ010008885">
    <property type="protein sequence ID" value="CAH2016394.1"/>
    <property type="molecule type" value="Genomic_DNA"/>
</dbReference>